<protein>
    <submittedName>
        <fullName evidence="12">Calpain 8</fullName>
    </submittedName>
</protein>
<keyword evidence="3" id="KW-0479">Metal-binding</keyword>
<dbReference type="Gene3D" id="3.90.70.10">
    <property type="entry name" value="Cysteine proteinases"/>
    <property type="match status" value="1"/>
</dbReference>
<dbReference type="SUPFAM" id="SSF49758">
    <property type="entry name" value="Calpain large subunit, middle domain (domain III)"/>
    <property type="match status" value="1"/>
</dbReference>
<reference evidence="12" key="1">
    <citation type="submission" date="2025-08" db="UniProtKB">
        <authorList>
            <consortium name="Ensembl"/>
        </authorList>
    </citation>
    <scope>IDENTIFICATION</scope>
</reference>
<dbReference type="GO" id="GO:0006508">
    <property type="term" value="P:proteolysis"/>
    <property type="evidence" value="ECO:0007669"/>
    <property type="project" value="UniProtKB-KW"/>
</dbReference>
<dbReference type="Pfam" id="PF01067">
    <property type="entry name" value="Calpain_III"/>
    <property type="match status" value="1"/>
</dbReference>
<evidence type="ECO:0000256" key="2">
    <source>
        <dbReference type="ARBA" id="ARBA00022670"/>
    </source>
</evidence>
<evidence type="ECO:0000256" key="4">
    <source>
        <dbReference type="ARBA" id="ARBA00022737"/>
    </source>
</evidence>
<keyword evidence="4" id="KW-0677">Repeat</keyword>
<dbReference type="SUPFAM" id="SSF47473">
    <property type="entry name" value="EF-hand"/>
    <property type="match status" value="1"/>
</dbReference>
<evidence type="ECO:0000256" key="6">
    <source>
        <dbReference type="ARBA" id="ARBA00022807"/>
    </source>
</evidence>
<dbReference type="InterPro" id="IPR022683">
    <property type="entry name" value="Calpain_III"/>
</dbReference>
<dbReference type="GO" id="GO:0005737">
    <property type="term" value="C:cytoplasm"/>
    <property type="evidence" value="ECO:0007669"/>
    <property type="project" value="TreeGrafter"/>
</dbReference>
<evidence type="ECO:0000313" key="12">
    <source>
        <dbReference type="Ensembl" id="ENSHBUP00000029878.1"/>
    </source>
</evidence>
<dbReference type="CDD" id="cd00044">
    <property type="entry name" value="CysPc"/>
    <property type="match status" value="1"/>
</dbReference>
<reference evidence="12" key="2">
    <citation type="submission" date="2025-09" db="UniProtKB">
        <authorList>
            <consortium name="Ensembl"/>
        </authorList>
    </citation>
    <scope>IDENTIFICATION</scope>
</reference>
<evidence type="ECO:0000256" key="5">
    <source>
        <dbReference type="ARBA" id="ARBA00022801"/>
    </source>
</evidence>
<sequence length="611" mass="68470">YQTVCFSIRHNHPSPPGPGSHRGPLPADSADLVGARAQLVEAQRLGRGGERRVAEELARGTVLGAQRVEVLVQVRDRELCSDPRFIADGLGDCWLLAAISFTSQYAGIFHFQLWQYGEWADVVVDDRLPIRDGKLLFVHSVEGVEFWSAVLEKAYAKGSSSYEALSGGLSIEGFEDFTAPPFLFHIIFPSHYGAHQKLAKGHTYSIAAAEQVHHCGSPVELIRIRNLWGQVEWTGAWSDSSKEWGGVRAEEKRRLDCCAEDGEFWISYHDFLSLFSRLDICNLTPDTLTSNEVGRWNFAEFEGTWRVGSIAGGCRNYPGSPQELDDVDDDPHNGEEGCTILIGLMQKDARRERRFGRDLNTIGFAIYEVQTGPYKGRSNVRLGPDVLLRGQSVARSHAFINLREVCDRFKLPPGEYAIVPSTFEPHRKGSFVLRVFTEKEAYTSPMEEDADLQEPDIRHKDVDPHLKHLFMQICGNDSEISAFELQQILDKADLQTCCDIISLLDTDGSSRLGLLGEDSRHDSDGSGTMSSHEMRAALAVAGFQLNSTVIQEIVARYTDRSYAIDFDRFIGCLIRLEMLFSEFPPLLVFPLLTLFPVFELFPLSWLCLTIN</sequence>
<dbReference type="Gene3D" id="2.60.120.380">
    <property type="match status" value="1"/>
</dbReference>
<evidence type="ECO:0000256" key="9">
    <source>
        <dbReference type="PROSITE-ProRule" id="PRU00239"/>
    </source>
</evidence>
<comment type="similarity">
    <text evidence="1">Belongs to the peptidase C2 family.</text>
</comment>
<evidence type="ECO:0000256" key="7">
    <source>
        <dbReference type="ARBA" id="ARBA00022837"/>
    </source>
</evidence>
<dbReference type="SMART" id="SM00720">
    <property type="entry name" value="calpain_III"/>
    <property type="match status" value="1"/>
</dbReference>
<dbReference type="InterPro" id="IPR011992">
    <property type="entry name" value="EF-hand-dom_pair"/>
</dbReference>
<dbReference type="PROSITE" id="PS00018">
    <property type="entry name" value="EF_HAND_1"/>
    <property type="match status" value="1"/>
</dbReference>
<feature type="domain" description="Calpain catalytic" evidence="11">
    <location>
        <begin position="90"/>
        <end position="284"/>
    </location>
</feature>
<organism evidence="12 13">
    <name type="scientific">Haplochromis burtoni</name>
    <name type="common">Burton's mouthbrooder</name>
    <name type="synonym">Chromis burtoni</name>
    <dbReference type="NCBI Taxonomy" id="8153"/>
    <lineage>
        <taxon>Eukaryota</taxon>
        <taxon>Metazoa</taxon>
        <taxon>Chordata</taxon>
        <taxon>Craniata</taxon>
        <taxon>Vertebrata</taxon>
        <taxon>Euteleostomi</taxon>
        <taxon>Actinopterygii</taxon>
        <taxon>Neopterygii</taxon>
        <taxon>Teleostei</taxon>
        <taxon>Neoteleostei</taxon>
        <taxon>Acanthomorphata</taxon>
        <taxon>Ovalentaria</taxon>
        <taxon>Cichlomorphae</taxon>
        <taxon>Cichliformes</taxon>
        <taxon>Cichlidae</taxon>
        <taxon>African cichlids</taxon>
        <taxon>Pseudocrenilabrinae</taxon>
        <taxon>Haplochromini</taxon>
        <taxon>Haplochromis</taxon>
    </lineage>
</organism>
<keyword evidence="5 9" id="KW-0378">Hydrolase</keyword>
<dbReference type="InterPro" id="IPR001300">
    <property type="entry name" value="Peptidase_C2_calpain_cat"/>
</dbReference>
<proteinExistence type="inferred from homology"/>
<dbReference type="Gene3D" id="1.10.238.10">
    <property type="entry name" value="EF-hand"/>
    <property type="match status" value="2"/>
</dbReference>
<name>A0A3Q3CST8_HAPBU</name>
<keyword evidence="2 9" id="KW-0645">Protease</keyword>
<keyword evidence="7" id="KW-0106">Calcium</keyword>
<dbReference type="PRINTS" id="PR00704">
    <property type="entry name" value="CALPAIN"/>
</dbReference>
<dbReference type="SMART" id="SM00230">
    <property type="entry name" value="CysPc"/>
    <property type="match status" value="1"/>
</dbReference>
<keyword evidence="10" id="KW-0812">Transmembrane</keyword>
<keyword evidence="6 9" id="KW-0788">Thiol protease</keyword>
<accession>A0A3Q3CST8</accession>
<feature type="active site" evidence="8 9">
    <location>
        <position position="93"/>
    </location>
</feature>
<dbReference type="GeneTree" id="ENSGT00940000154784"/>
<evidence type="ECO:0000259" key="11">
    <source>
        <dbReference type="PROSITE" id="PS50203"/>
    </source>
</evidence>
<dbReference type="InterPro" id="IPR022682">
    <property type="entry name" value="Calpain_domain_III"/>
</dbReference>
<keyword evidence="10" id="KW-1133">Transmembrane helix</keyword>
<dbReference type="Ensembl" id="ENSHBUT00000020376.1">
    <property type="protein sequence ID" value="ENSHBUP00000029878.1"/>
    <property type="gene ID" value="ENSHBUG00000014605.1"/>
</dbReference>
<keyword evidence="10" id="KW-0472">Membrane</keyword>
<evidence type="ECO:0000256" key="1">
    <source>
        <dbReference type="ARBA" id="ARBA00007623"/>
    </source>
</evidence>
<dbReference type="SUPFAM" id="SSF54001">
    <property type="entry name" value="Cysteine proteinases"/>
    <property type="match status" value="1"/>
</dbReference>
<dbReference type="PANTHER" id="PTHR10183">
    <property type="entry name" value="CALPAIN"/>
    <property type="match status" value="1"/>
</dbReference>
<keyword evidence="13" id="KW-1185">Reference proteome</keyword>
<dbReference type="PROSITE" id="PS50203">
    <property type="entry name" value="CALPAIN_CAT"/>
    <property type="match status" value="1"/>
</dbReference>
<dbReference type="InterPro" id="IPR033883">
    <property type="entry name" value="C2_III"/>
</dbReference>
<feature type="transmembrane region" description="Helical" evidence="10">
    <location>
        <begin position="586"/>
        <end position="608"/>
    </location>
</feature>
<dbReference type="AlphaFoldDB" id="A0A3Q3CST8"/>
<dbReference type="GO" id="GO:0004198">
    <property type="term" value="F:calcium-dependent cysteine-type endopeptidase activity"/>
    <property type="evidence" value="ECO:0007669"/>
    <property type="project" value="InterPro"/>
</dbReference>
<dbReference type="STRING" id="8153.ENSHBUP00000029878"/>
<dbReference type="PANTHER" id="PTHR10183:SF409">
    <property type="entry name" value="CALPAIN-8"/>
    <property type="match status" value="1"/>
</dbReference>
<dbReference type="InterPro" id="IPR022684">
    <property type="entry name" value="Calpain_cysteine_protease"/>
</dbReference>
<dbReference type="InterPro" id="IPR018247">
    <property type="entry name" value="EF_Hand_1_Ca_BS"/>
</dbReference>
<evidence type="ECO:0000256" key="10">
    <source>
        <dbReference type="SAM" id="Phobius"/>
    </source>
</evidence>
<feature type="active site" evidence="8 9">
    <location>
        <position position="202"/>
    </location>
</feature>
<dbReference type="Proteomes" id="UP000264840">
    <property type="component" value="Unplaced"/>
</dbReference>
<dbReference type="FunFam" id="2.60.120.380:FF:000001">
    <property type="entry name" value="Calpain-1 catalytic subunit"/>
    <property type="match status" value="1"/>
</dbReference>
<evidence type="ECO:0000313" key="13">
    <source>
        <dbReference type="Proteomes" id="UP000264840"/>
    </source>
</evidence>
<dbReference type="CDD" id="cd00214">
    <property type="entry name" value="Calpain_III"/>
    <property type="match status" value="1"/>
</dbReference>
<dbReference type="OMA" id="DDSKEWD"/>
<feature type="active site" evidence="8 9">
    <location>
        <position position="226"/>
    </location>
</feature>
<dbReference type="GO" id="GO:0046872">
    <property type="term" value="F:metal ion binding"/>
    <property type="evidence" value="ECO:0007669"/>
    <property type="project" value="UniProtKB-KW"/>
</dbReference>
<dbReference type="InterPro" id="IPR038765">
    <property type="entry name" value="Papain-like_cys_pep_sf"/>
</dbReference>
<evidence type="ECO:0000256" key="3">
    <source>
        <dbReference type="ARBA" id="ARBA00022723"/>
    </source>
</evidence>
<dbReference type="Pfam" id="PF00648">
    <property type="entry name" value="Peptidase_C2"/>
    <property type="match status" value="2"/>
</dbReference>
<dbReference type="InterPro" id="IPR036213">
    <property type="entry name" value="Calpain_III_sf"/>
</dbReference>
<evidence type="ECO:0000256" key="8">
    <source>
        <dbReference type="PIRSR" id="PIRSR622684-1"/>
    </source>
</evidence>